<evidence type="ECO:0000313" key="4">
    <source>
        <dbReference type="Proteomes" id="UP000318294"/>
    </source>
</evidence>
<evidence type="ECO:0000256" key="2">
    <source>
        <dbReference type="SAM" id="SignalP"/>
    </source>
</evidence>
<dbReference type="RefSeq" id="WP_236640203.1">
    <property type="nucleotide sequence ID" value="NZ_VJON01000008.1"/>
</dbReference>
<dbReference type="Proteomes" id="UP000318294">
    <property type="component" value="Unassembled WGS sequence"/>
</dbReference>
<evidence type="ECO:0000256" key="1">
    <source>
        <dbReference type="SAM" id="Phobius"/>
    </source>
</evidence>
<protein>
    <submittedName>
        <fullName evidence="3">Uncharacterized protein</fullName>
    </submittedName>
</protein>
<dbReference type="AlphaFoldDB" id="A0A554XHX1"/>
<name>A0A554XHX1_9BURK</name>
<keyword evidence="1" id="KW-0472">Membrane</keyword>
<gene>
    <name evidence="3" type="ORF">Tchar_00827</name>
</gene>
<feature type="chain" id="PRO_5021821339" evidence="2">
    <location>
        <begin position="31"/>
        <end position="210"/>
    </location>
</feature>
<sequence>MSCSTRWSTRERWWCPALLAACLAASPAWANAADPGSAPAEASTASPGAASLLPAAALVGAGTLRFFGIPIYEARLYAGLGWRADALGREPIVLELTHARRFRGRDIARRSIDEMRRAGPLEPADEAAWLRAMQRLFPDVQAGDRIAGLWQPGVGARFVHTSPDGRIRVLGELADARFAERFFGIWLAATTSEPGLRQASLALPSPPTTP</sequence>
<reference evidence="3 4" key="1">
    <citation type="submission" date="2019-07" db="EMBL/GenBank/DDBJ databases">
        <title>Tepidimonas charontis SPSP-6 draft genome.</title>
        <authorList>
            <person name="Da Costa M.S."/>
            <person name="Froufe H.J.C."/>
            <person name="Egas C."/>
            <person name="Albuquerque L."/>
        </authorList>
    </citation>
    <scope>NUCLEOTIDE SEQUENCE [LARGE SCALE GENOMIC DNA]</scope>
    <source>
        <strain evidence="3 4">SPSP-6</strain>
    </source>
</reference>
<keyword evidence="1" id="KW-1133">Transmembrane helix</keyword>
<organism evidence="3 4">
    <name type="scientific">Tepidimonas charontis</name>
    <dbReference type="NCBI Taxonomy" id="2267262"/>
    <lineage>
        <taxon>Bacteria</taxon>
        <taxon>Pseudomonadati</taxon>
        <taxon>Pseudomonadota</taxon>
        <taxon>Betaproteobacteria</taxon>
        <taxon>Burkholderiales</taxon>
        <taxon>Tepidimonas</taxon>
    </lineage>
</organism>
<dbReference type="EMBL" id="VJON01000008">
    <property type="protein sequence ID" value="TSE35422.1"/>
    <property type="molecule type" value="Genomic_DNA"/>
</dbReference>
<feature type="signal peptide" evidence="2">
    <location>
        <begin position="1"/>
        <end position="30"/>
    </location>
</feature>
<evidence type="ECO:0000313" key="3">
    <source>
        <dbReference type="EMBL" id="TSE35422.1"/>
    </source>
</evidence>
<keyword evidence="1" id="KW-0812">Transmembrane</keyword>
<proteinExistence type="predicted"/>
<accession>A0A554XHX1</accession>
<feature type="transmembrane region" description="Helical" evidence="1">
    <location>
        <begin position="48"/>
        <end position="67"/>
    </location>
</feature>
<keyword evidence="4" id="KW-1185">Reference proteome</keyword>
<comment type="caution">
    <text evidence="3">The sequence shown here is derived from an EMBL/GenBank/DDBJ whole genome shotgun (WGS) entry which is preliminary data.</text>
</comment>
<keyword evidence="2" id="KW-0732">Signal</keyword>